<evidence type="ECO:0000256" key="9">
    <source>
        <dbReference type="SAM" id="MobiDB-lite"/>
    </source>
</evidence>
<dbReference type="PROSITE" id="PS50089">
    <property type="entry name" value="ZF_RING_2"/>
    <property type="match status" value="1"/>
</dbReference>
<keyword evidence="13" id="KW-1185">Reference proteome</keyword>
<dbReference type="PANTHER" id="PTHR24185:SF1">
    <property type="entry name" value="CALCIUM-INDEPENDENT PHOSPHOLIPASE A2-GAMMA"/>
    <property type="match status" value="1"/>
</dbReference>
<keyword evidence="6 8" id="KW-0443">Lipid metabolism</keyword>
<dbReference type="RefSeq" id="XP_033523124.1">
    <property type="nucleotide sequence ID" value="XM_033665896.1"/>
</dbReference>
<keyword evidence="2 7" id="KW-0863">Zinc-finger</keyword>
<evidence type="ECO:0000313" key="13">
    <source>
        <dbReference type="Proteomes" id="UP000799771"/>
    </source>
</evidence>
<evidence type="ECO:0000259" key="10">
    <source>
        <dbReference type="PROSITE" id="PS50089"/>
    </source>
</evidence>
<dbReference type="InterPro" id="IPR001841">
    <property type="entry name" value="Znf_RING"/>
</dbReference>
<dbReference type="GO" id="GO:0008270">
    <property type="term" value="F:zinc ion binding"/>
    <property type="evidence" value="ECO:0007669"/>
    <property type="project" value="UniProtKB-KW"/>
</dbReference>
<organism evidence="12 13">
    <name type="scientific">Dothidotthia symphoricarpi CBS 119687</name>
    <dbReference type="NCBI Taxonomy" id="1392245"/>
    <lineage>
        <taxon>Eukaryota</taxon>
        <taxon>Fungi</taxon>
        <taxon>Dikarya</taxon>
        <taxon>Ascomycota</taxon>
        <taxon>Pezizomycotina</taxon>
        <taxon>Dothideomycetes</taxon>
        <taxon>Pleosporomycetidae</taxon>
        <taxon>Pleosporales</taxon>
        <taxon>Dothidotthiaceae</taxon>
        <taxon>Dothidotthia</taxon>
    </lineage>
</organism>
<evidence type="ECO:0000256" key="7">
    <source>
        <dbReference type="PROSITE-ProRule" id="PRU00175"/>
    </source>
</evidence>
<dbReference type="InterPro" id="IPR027417">
    <property type="entry name" value="P-loop_NTPase"/>
</dbReference>
<evidence type="ECO:0000256" key="1">
    <source>
        <dbReference type="ARBA" id="ARBA00022723"/>
    </source>
</evidence>
<dbReference type="PANTHER" id="PTHR24185">
    <property type="entry name" value="CALCIUM-INDEPENDENT PHOSPHOLIPASE A2-GAMMA"/>
    <property type="match status" value="1"/>
</dbReference>
<keyword evidence="1" id="KW-0479">Metal-binding</keyword>
<dbReference type="SUPFAM" id="SSF52151">
    <property type="entry name" value="FabD/lysophospholipase-like"/>
    <property type="match status" value="1"/>
</dbReference>
<gene>
    <name evidence="12" type="ORF">P153DRAFT_340903</name>
</gene>
<dbReference type="PROSITE" id="PS51635">
    <property type="entry name" value="PNPLA"/>
    <property type="match status" value="1"/>
</dbReference>
<dbReference type="GO" id="GO:0046486">
    <property type="term" value="P:glycerolipid metabolic process"/>
    <property type="evidence" value="ECO:0007669"/>
    <property type="project" value="UniProtKB-ARBA"/>
</dbReference>
<feature type="active site" description="Nucleophile" evidence="8">
    <location>
        <position position="747"/>
    </location>
</feature>
<dbReference type="InterPro" id="IPR016035">
    <property type="entry name" value="Acyl_Trfase/lysoPLipase"/>
</dbReference>
<keyword evidence="4" id="KW-0862">Zinc</keyword>
<dbReference type="InterPro" id="IPR017907">
    <property type="entry name" value="Znf_RING_CS"/>
</dbReference>
<evidence type="ECO:0000256" key="5">
    <source>
        <dbReference type="ARBA" id="ARBA00022963"/>
    </source>
</evidence>
<name>A0A6A6AC66_9PLEO</name>
<feature type="active site" description="Proton acceptor" evidence="8">
    <location>
        <position position="885"/>
    </location>
</feature>
<feature type="domain" description="PNPLA" evidence="11">
    <location>
        <begin position="707"/>
        <end position="898"/>
    </location>
</feature>
<evidence type="ECO:0000313" key="12">
    <source>
        <dbReference type="EMBL" id="KAF2128735.1"/>
    </source>
</evidence>
<reference evidence="12" key="1">
    <citation type="journal article" date="2020" name="Stud. Mycol.">
        <title>101 Dothideomycetes genomes: a test case for predicting lifestyles and emergence of pathogens.</title>
        <authorList>
            <person name="Haridas S."/>
            <person name="Albert R."/>
            <person name="Binder M."/>
            <person name="Bloem J."/>
            <person name="Labutti K."/>
            <person name="Salamov A."/>
            <person name="Andreopoulos B."/>
            <person name="Baker S."/>
            <person name="Barry K."/>
            <person name="Bills G."/>
            <person name="Bluhm B."/>
            <person name="Cannon C."/>
            <person name="Castanera R."/>
            <person name="Culley D."/>
            <person name="Daum C."/>
            <person name="Ezra D."/>
            <person name="Gonzalez J."/>
            <person name="Henrissat B."/>
            <person name="Kuo A."/>
            <person name="Liang C."/>
            <person name="Lipzen A."/>
            <person name="Lutzoni F."/>
            <person name="Magnuson J."/>
            <person name="Mondo S."/>
            <person name="Nolan M."/>
            <person name="Ohm R."/>
            <person name="Pangilinan J."/>
            <person name="Park H.-J."/>
            <person name="Ramirez L."/>
            <person name="Alfaro M."/>
            <person name="Sun H."/>
            <person name="Tritt A."/>
            <person name="Yoshinaga Y."/>
            <person name="Zwiers L.-H."/>
            <person name="Turgeon B."/>
            <person name="Goodwin S."/>
            <person name="Spatafora J."/>
            <person name="Crous P."/>
            <person name="Grigoriev I."/>
        </authorList>
    </citation>
    <scope>NUCLEOTIDE SEQUENCE</scope>
    <source>
        <strain evidence="12">CBS 119687</strain>
    </source>
</reference>
<dbReference type="SUPFAM" id="SSF52540">
    <property type="entry name" value="P-loop containing nucleoside triphosphate hydrolases"/>
    <property type="match status" value="1"/>
</dbReference>
<dbReference type="GO" id="GO:0016042">
    <property type="term" value="P:lipid catabolic process"/>
    <property type="evidence" value="ECO:0007669"/>
    <property type="project" value="UniProtKB-UniRule"/>
</dbReference>
<evidence type="ECO:0000259" key="11">
    <source>
        <dbReference type="PROSITE" id="PS51635"/>
    </source>
</evidence>
<dbReference type="GeneID" id="54406328"/>
<feature type="domain" description="RING-type" evidence="10">
    <location>
        <begin position="635"/>
        <end position="683"/>
    </location>
</feature>
<feature type="short sequence motif" description="GXGXXG" evidence="8">
    <location>
        <begin position="711"/>
        <end position="716"/>
    </location>
</feature>
<evidence type="ECO:0000256" key="6">
    <source>
        <dbReference type="ARBA" id="ARBA00023098"/>
    </source>
</evidence>
<dbReference type="CDD" id="cd07199">
    <property type="entry name" value="Pat17_PNPLA8_PNPLA9_like"/>
    <property type="match status" value="1"/>
</dbReference>
<dbReference type="GO" id="GO:0047499">
    <property type="term" value="F:calcium-independent phospholipase A2 activity"/>
    <property type="evidence" value="ECO:0007669"/>
    <property type="project" value="TreeGrafter"/>
</dbReference>
<evidence type="ECO:0000256" key="4">
    <source>
        <dbReference type="ARBA" id="ARBA00022833"/>
    </source>
</evidence>
<dbReference type="Gene3D" id="3.40.1090.10">
    <property type="entry name" value="Cytosolic phospholipase A2 catalytic domain"/>
    <property type="match status" value="1"/>
</dbReference>
<feature type="compositionally biased region" description="Polar residues" evidence="9">
    <location>
        <begin position="926"/>
        <end position="940"/>
    </location>
</feature>
<dbReference type="GO" id="GO:0016020">
    <property type="term" value="C:membrane"/>
    <property type="evidence" value="ECO:0007669"/>
    <property type="project" value="TreeGrafter"/>
</dbReference>
<accession>A0A6A6AC66</accession>
<keyword evidence="5 8" id="KW-0442">Lipid degradation</keyword>
<sequence>MSSRRYDECELNYDNHDTNIWYCVDCDSCLCESCWILYPPHTGNKKGRDGLEHEKTLHHVYSRLKDILNPNHNAAQLEEIHNRDLDTTWFGIRKDGYSRSLFADFDVYSNLTGEPLDDDKEKFPQLASFIGQTNAGKSTLIKMLTQLHEPSENVNDVPTFPSPIVGSTIHTHTPTSADVHLYADPERFGTSKPLLYADCEGFNAGEKLPFGAVENRTSPVDGSTSLSRLTPGRTRILSWADTKTKNTRAYIVKELYPRILYTFSDVVVFVLRDSKTFEATTLLPLLEWGIASLEMSINQPTLPHAIIALNSTEVGVYTDEWDSRRATENLLDANKDCLDRRNGHPFFLDLAEQWETRGRHIGSILDLISCYYSTFKVVRIPYKGRYTLLDAQIRLLHKMIAKACDRSSQTKRSANMLSNSDELNVYLRAAFEHFSNTLDRPFNFMTVSLQNNPIPDDFGGHILQLAIAIQSNGRHNKSAWIFENLSELVASSVMLDCIRHRKGLPEELFVEYEDYCWYALKQFCDRYSPCSFRTEIDRCVNVASKHNPKGHQNARGKIIAVGQFQSNFHPDRYFPTWRELIKEAISWMHRDLQSEFRAKPDRSEEACLLGIHSKNMNLLYDTIGSAEDFLSHTTCFCCLMQAPQHTLPCSHALCSQCVRSYGKRLRSAPSNKHVLSLECCPLHPASTQWPTPCIIRFKPDHAGVRLLCLDGGGMRGIVELEVLRAIRNQLGIQIPIQAFFDLIVGTSTGGIIALALGVKNWSLEHCTYQFKSLCSSAFTPRKGQSVPILKHIIAFKHAAKYETTPLRNALKAAFGSEERLFGNNKKDIRAKVAVTATDGAGKRAIVIANYNRKNKGVGRRRAATSAAPPYFKPFEHAPSKRTYLDGAVYHNNPVLLVHRERKLLWPDVAHKGPDIFLSIGTSQNKAEVRSSLPTNPTLSRTSRRKTAANHEESQKRRNFMFPKMRQMITAMHNRIDSILNAELMWRDFCSDVVDLDGSADDELRHIRINPDIKRNPPSLDKVNELEELRRNTKHALKLPDALYNIERVAHILVASSFYYERIGMPKFEADNTFSCTGQLCCRFEDGSDYLRELGEYFRKQQTGPFFRPYFEIESDRALDAVPISRAEVSDMCDLAQFSVEVPDISARRKDADITISLYLCSPHLKCSKYPISGFPRAIMQDIQIKREYLRWYALLVTSG</sequence>
<evidence type="ECO:0008006" key="14">
    <source>
        <dbReference type="Google" id="ProtNLM"/>
    </source>
</evidence>
<evidence type="ECO:0000256" key="2">
    <source>
        <dbReference type="ARBA" id="ARBA00022771"/>
    </source>
</evidence>
<dbReference type="InterPro" id="IPR002641">
    <property type="entry name" value="PNPLA_dom"/>
</dbReference>
<dbReference type="OrthoDB" id="194358at2759"/>
<evidence type="ECO:0000256" key="3">
    <source>
        <dbReference type="ARBA" id="ARBA00022801"/>
    </source>
</evidence>
<dbReference type="AlphaFoldDB" id="A0A6A6AC66"/>
<feature type="short sequence motif" description="DGA/G" evidence="8">
    <location>
        <begin position="885"/>
        <end position="887"/>
    </location>
</feature>
<dbReference type="PROSITE" id="PS00518">
    <property type="entry name" value="ZF_RING_1"/>
    <property type="match status" value="1"/>
</dbReference>
<evidence type="ECO:0000256" key="8">
    <source>
        <dbReference type="PROSITE-ProRule" id="PRU01161"/>
    </source>
</evidence>
<dbReference type="Proteomes" id="UP000799771">
    <property type="component" value="Unassembled WGS sequence"/>
</dbReference>
<protein>
    <recommendedName>
        <fullName evidence="14">FabD/lysophospholipase-like protein</fullName>
    </recommendedName>
</protein>
<dbReference type="EMBL" id="ML977507">
    <property type="protein sequence ID" value="KAF2128735.1"/>
    <property type="molecule type" value="Genomic_DNA"/>
</dbReference>
<dbReference type="GO" id="GO:0019369">
    <property type="term" value="P:arachidonate metabolic process"/>
    <property type="evidence" value="ECO:0007669"/>
    <property type="project" value="TreeGrafter"/>
</dbReference>
<keyword evidence="3 8" id="KW-0378">Hydrolase</keyword>
<feature type="region of interest" description="Disordered" evidence="9">
    <location>
        <begin position="926"/>
        <end position="956"/>
    </location>
</feature>
<dbReference type="Pfam" id="PF01734">
    <property type="entry name" value="Patatin"/>
    <property type="match status" value="1"/>
</dbReference>
<proteinExistence type="predicted"/>
<feature type="short sequence motif" description="GXSXG" evidence="8">
    <location>
        <begin position="745"/>
        <end position="749"/>
    </location>
</feature>